<dbReference type="PANTHER" id="PTHR38444">
    <property type="entry name" value="ENTEROBACTIN BIOSYNTHESIS PROTEIN YBDZ"/>
    <property type="match status" value="1"/>
</dbReference>
<gene>
    <name evidence="2" type="ORF">AB5J54_18580</name>
</gene>
<dbReference type="RefSeq" id="WP_369145029.1">
    <property type="nucleotide sequence ID" value="NZ_CP163444.1"/>
</dbReference>
<accession>A0AB39SYR7</accession>
<dbReference type="SMART" id="SM00923">
    <property type="entry name" value="MbtH"/>
    <property type="match status" value="1"/>
</dbReference>
<organism evidence="2">
    <name type="scientific">Streptomyces sp. R44</name>
    <dbReference type="NCBI Taxonomy" id="3238633"/>
    <lineage>
        <taxon>Bacteria</taxon>
        <taxon>Bacillati</taxon>
        <taxon>Actinomycetota</taxon>
        <taxon>Actinomycetes</taxon>
        <taxon>Kitasatosporales</taxon>
        <taxon>Streptomycetaceae</taxon>
        <taxon>Streptomyces</taxon>
    </lineage>
</organism>
<dbReference type="GO" id="GO:0005829">
    <property type="term" value="C:cytosol"/>
    <property type="evidence" value="ECO:0007669"/>
    <property type="project" value="TreeGrafter"/>
</dbReference>
<proteinExistence type="predicted"/>
<dbReference type="InterPro" id="IPR037407">
    <property type="entry name" value="MLP_fam"/>
</dbReference>
<dbReference type="AlphaFoldDB" id="A0AB39SYR7"/>
<dbReference type="PANTHER" id="PTHR38444:SF1">
    <property type="entry name" value="ENTEROBACTIN BIOSYNTHESIS PROTEIN YBDZ"/>
    <property type="match status" value="1"/>
</dbReference>
<dbReference type="Gene3D" id="3.90.820.10">
    <property type="entry name" value="Structural Genomics, Unknown Function 30-nov-00 1gh9 Mol_id"/>
    <property type="match status" value="1"/>
</dbReference>
<evidence type="ECO:0000313" key="2">
    <source>
        <dbReference type="EMBL" id="XDQ72384.1"/>
    </source>
</evidence>
<dbReference type="GO" id="GO:0019290">
    <property type="term" value="P:siderophore biosynthetic process"/>
    <property type="evidence" value="ECO:0007669"/>
    <property type="project" value="TreeGrafter"/>
</dbReference>
<evidence type="ECO:0000259" key="1">
    <source>
        <dbReference type="SMART" id="SM00923"/>
    </source>
</evidence>
<dbReference type="InterPro" id="IPR005153">
    <property type="entry name" value="MbtH-like_dom"/>
</dbReference>
<dbReference type="SUPFAM" id="SSF160582">
    <property type="entry name" value="MbtH-like"/>
    <property type="match status" value="1"/>
</dbReference>
<feature type="domain" description="MbtH-like" evidence="1">
    <location>
        <begin position="2"/>
        <end position="49"/>
    </location>
</feature>
<dbReference type="EMBL" id="CP163444">
    <property type="protein sequence ID" value="XDQ72384.1"/>
    <property type="molecule type" value="Genomic_DNA"/>
</dbReference>
<reference evidence="2" key="1">
    <citation type="submission" date="2024-07" db="EMBL/GenBank/DDBJ databases">
        <authorList>
            <person name="Yu S.T."/>
        </authorList>
    </citation>
    <scope>NUCLEOTIDE SEQUENCE</scope>
    <source>
        <strain evidence="2">R44</strain>
    </source>
</reference>
<dbReference type="Pfam" id="PF03621">
    <property type="entry name" value="MbtH"/>
    <property type="match status" value="1"/>
</dbReference>
<name>A0AB39SYR7_9ACTN</name>
<protein>
    <submittedName>
        <fullName evidence="2">MbtH family protein</fullName>
    </submittedName>
</protein>
<dbReference type="InterPro" id="IPR038020">
    <property type="entry name" value="MbtH-like_sf"/>
</dbReference>
<sequence>MNPFQDLFHVVVNDEEQYSIWPTHHEVPLGWRTSGAAASRENCLLRIEDEWTDMTPKSLRTARS</sequence>